<evidence type="ECO:0000313" key="4">
    <source>
        <dbReference type="Proteomes" id="UP000541610"/>
    </source>
</evidence>
<dbReference type="InterPro" id="IPR000300">
    <property type="entry name" value="IPPc"/>
</dbReference>
<dbReference type="GO" id="GO:0004439">
    <property type="term" value="F:phosphatidylinositol-4,5-bisphosphate 5-phosphatase activity"/>
    <property type="evidence" value="ECO:0007669"/>
    <property type="project" value="TreeGrafter"/>
</dbReference>
<name>A0A7J6NNC7_PEROL</name>
<evidence type="ECO:0000313" key="3">
    <source>
        <dbReference type="EMBL" id="KAF4685354.1"/>
    </source>
</evidence>
<organism evidence="3 4">
    <name type="scientific">Perkinsus olseni</name>
    <name type="common">Perkinsus atlanticus</name>
    <dbReference type="NCBI Taxonomy" id="32597"/>
    <lineage>
        <taxon>Eukaryota</taxon>
        <taxon>Sar</taxon>
        <taxon>Alveolata</taxon>
        <taxon>Perkinsozoa</taxon>
        <taxon>Perkinsea</taxon>
        <taxon>Perkinsida</taxon>
        <taxon>Perkinsidae</taxon>
        <taxon>Perkinsus</taxon>
    </lineage>
</organism>
<sequence length="105" mass="12222">MGRFDELLHKRCQLTRQLLHTDDSDDSRGSKESLAEIETVSRAPPWSEWKESPIFFPPTYKFDMGTNVYDTSDKQRIPSWTDRILWRSEADGSSPDKLPGLRLHL</sequence>
<dbReference type="Proteomes" id="UP000541610">
    <property type="component" value="Unassembled WGS sequence"/>
</dbReference>
<feature type="compositionally biased region" description="Basic and acidic residues" evidence="1">
    <location>
        <begin position="19"/>
        <end position="34"/>
    </location>
</feature>
<evidence type="ECO:0000259" key="2">
    <source>
        <dbReference type="Pfam" id="PF22669"/>
    </source>
</evidence>
<dbReference type="InterPro" id="IPR036691">
    <property type="entry name" value="Endo/exonu/phosph_ase_sf"/>
</dbReference>
<accession>A0A7J6NNC7</accession>
<dbReference type="InterPro" id="IPR046985">
    <property type="entry name" value="IP5"/>
</dbReference>
<dbReference type="PANTHER" id="PTHR11200">
    <property type="entry name" value="INOSITOL 5-PHOSPHATASE"/>
    <property type="match status" value="1"/>
</dbReference>
<dbReference type="GO" id="GO:0046856">
    <property type="term" value="P:phosphatidylinositol dephosphorylation"/>
    <property type="evidence" value="ECO:0007669"/>
    <property type="project" value="InterPro"/>
</dbReference>
<dbReference type="EMBL" id="JABANP010000266">
    <property type="protein sequence ID" value="KAF4685354.1"/>
    <property type="molecule type" value="Genomic_DNA"/>
</dbReference>
<feature type="domain" description="Inositol polyphosphate-related phosphatase" evidence="2">
    <location>
        <begin position="46"/>
        <end position="90"/>
    </location>
</feature>
<reference evidence="3 4" key="1">
    <citation type="submission" date="2020-04" db="EMBL/GenBank/DDBJ databases">
        <title>Perkinsus olseni comparative genomics.</title>
        <authorList>
            <person name="Bogema D.R."/>
        </authorList>
    </citation>
    <scope>NUCLEOTIDE SEQUENCE [LARGE SCALE GENOMIC DNA]</scope>
    <source>
        <strain evidence="3">00978-12</strain>
    </source>
</reference>
<dbReference type="SUPFAM" id="SSF56219">
    <property type="entry name" value="DNase I-like"/>
    <property type="match status" value="1"/>
</dbReference>
<feature type="region of interest" description="Disordered" evidence="1">
    <location>
        <begin position="19"/>
        <end position="44"/>
    </location>
</feature>
<gene>
    <name evidence="3" type="primary">INPP5J_1</name>
    <name evidence="3" type="ORF">FOZ60_006617</name>
</gene>
<dbReference type="Gene3D" id="3.60.10.10">
    <property type="entry name" value="Endonuclease/exonuclease/phosphatase"/>
    <property type="match status" value="1"/>
</dbReference>
<proteinExistence type="predicted"/>
<dbReference type="Pfam" id="PF22669">
    <property type="entry name" value="Exo_endo_phos2"/>
    <property type="match status" value="1"/>
</dbReference>
<dbReference type="OrthoDB" id="410499at2759"/>
<evidence type="ECO:0000256" key="1">
    <source>
        <dbReference type="SAM" id="MobiDB-lite"/>
    </source>
</evidence>
<comment type="caution">
    <text evidence="3">The sequence shown here is derived from an EMBL/GenBank/DDBJ whole genome shotgun (WGS) entry which is preliminary data.</text>
</comment>
<dbReference type="PANTHER" id="PTHR11200:SF300">
    <property type="entry name" value="TYPE II INOSITOL 1,4,5-TRISPHOSPHATE 5-PHOSPHATASE"/>
    <property type="match status" value="1"/>
</dbReference>
<dbReference type="AlphaFoldDB" id="A0A7J6NNC7"/>
<protein>
    <submittedName>
        <fullName evidence="3">Inositol</fullName>
    </submittedName>
</protein>